<proteinExistence type="inferred from homology"/>
<sequence>MELKWDMIVLTLTGLFVLWIVSMFMESLVRSVLLPKVIDKYVLITGCDTGFGSIVIRQLDRRGVHVFAACLTAKGQKEVESKTSDRVITLRLDVTDHESVVAASEFIKKKLPKDTGLWGLVNNAGIANLPGLIDWSTKDDYKRIIDVNLLGVIDVTLTFLPLLKKARGRVVNIASALSRVAMGSGGYAESKYGVQAFSDTLRRESRMMNYGIKVSILEPGFFKTQLTSPEKTRSEIKKSWDRLSKEKQAEFEPDMHEKLSNISVNFMNFVSSPNLTIVTNAMMHGLLARWPKTRYSCGLDMKVIFIPLSYAPTWFTDFWIGRSTHNDKAPEEKEKEEKLQSGAFGSMFVATNN</sequence>
<dbReference type="Proteomes" id="UP000007110">
    <property type="component" value="Unassembled WGS sequence"/>
</dbReference>
<dbReference type="InterPro" id="IPR002347">
    <property type="entry name" value="SDR_fam"/>
</dbReference>
<keyword evidence="3" id="KW-1185">Reference proteome</keyword>
<dbReference type="KEGG" id="spu:575923"/>
<dbReference type="GeneID" id="575923"/>
<accession>A0A7M7P8E9</accession>
<evidence type="ECO:0000313" key="2">
    <source>
        <dbReference type="EnsemblMetazoa" id="XP_030846736"/>
    </source>
</evidence>
<dbReference type="Pfam" id="PF00106">
    <property type="entry name" value="adh_short"/>
    <property type="match status" value="1"/>
</dbReference>
<reference evidence="3" key="1">
    <citation type="submission" date="2015-02" db="EMBL/GenBank/DDBJ databases">
        <title>Genome sequencing for Strongylocentrotus purpuratus.</title>
        <authorList>
            <person name="Murali S."/>
            <person name="Liu Y."/>
            <person name="Vee V."/>
            <person name="English A."/>
            <person name="Wang M."/>
            <person name="Skinner E."/>
            <person name="Han Y."/>
            <person name="Muzny D.M."/>
            <person name="Worley K.C."/>
            <person name="Gibbs R.A."/>
        </authorList>
    </citation>
    <scope>NUCLEOTIDE SEQUENCE</scope>
</reference>
<dbReference type="InParanoid" id="A0A7M7P8E9"/>
<dbReference type="PANTHER" id="PTHR43313:SF50">
    <property type="entry name" value="GH26015P"/>
    <property type="match status" value="1"/>
</dbReference>
<dbReference type="RefSeq" id="XP_030846736.1">
    <property type="nucleotide sequence ID" value="XM_030990876.1"/>
</dbReference>
<evidence type="ECO:0000256" key="1">
    <source>
        <dbReference type="RuleBase" id="RU000363"/>
    </source>
</evidence>
<dbReference type="GO" id="GO:0008202">
    <property type="term" value="P:steroid metabolic process"/>
    <property type="evidence" value="ECO:0000318"/>
    <property type="project" value="GO_Central"/>
</dbReference>
<dbReference type="InterPro" id="IPR036291">
    <property type="entry name" value="NAD(P)-bd_dom_sf"/>
</dbReference>
<evidence type="ECO:0000313" key="3">
    <source>
        <dbReference type="Proteomes" id="UP000007110"/>
    </source>
</evidence>
<protein>
    <submittedName>
        <fullName evidence="2">Uncharacterized protein</fullName>
    </submittedName>
</protein>
<dbReference type="EnsemblMetazoa" id="XM_030990876">
    <property type="protein sequence ID" value="XP_030846736"/>
    <property type="gene ID" value="LOC575923"/>
</dbReference>
<dbReference type="PANTHER" id="PTHR43313">
    <property type="entry name" value="SHORT-CHAIN DEHYDROGENASE/REDUCTASE FAMILY 9C"/>
    <property type="match status" value="1"/>
</dbReference>
<dbReference type="FunCoup" id="A0A7M7P8E9">
    <property type="interactions" value="40"/>
</dbReference>
<reference evidence="2" key="2">
    <citation type="submission" date="2021-01" db="UniProtKB">
        <authorList>
            <consortium name="EnsemblMetazoa"/>
        </authorList>
    </citation>
    <scope>IDENTIFICATION</scope>
</reference>
<comment type="similarity">
    <text evidence="1">Belongs to the short-chain dehydrogenases/reductases (SDR) family.</text>
</comment>
<dbReference type="SUPFAM" id="SSF51735">
    <property type="entry name" value="NAD(P)-binding Rossmann-fold domains"/>
    <property type="match status" value="1"/>
</dbReference>
<organism evidence="2 3">
    <name type="scientific">Strongylocentrotus purpuratus</name>
    <name type="common">Purple sea urchin</name>
    <dbReference type="NCBI Taxonomy" id="7668"/>
    <lineage>
        <taxon>Eukaryota</taxon>
        <taxon>Metazoa</taxon>
        <taxon>Echinodermata</taxon>
        <taxon>Eleutherozoa</taxon>
        <taxon>Echinozoa</taxon>
        <taxon>Echinoidea</taxon>
        <taxon>Euechinoidea</taxon>
        <taxon>Echinacea</taxon>
        <taxon>Camarodonta</taxon>
        <taxon>Echinidea</taxon>
        <taxon>Strongylocentrotidae</taxon>
        <taxon>Strongylocentrotus</taxon>
    </lineage>
</organism>
<dbReference type="AlphaFoldDB" id="A0A7M7P8E9"/>
<dbReference type="PRINTS" id="PR00081">
    <property type="entry name" value="GDHRDH"/>
</dbReference>
<dbReference type="OrthoDB" id="5296at2759"/>
<dbReference type="OMA" id="INYPVAP"/>
<dbReference type="PRINTS" id="PR00080">
    <property type="entry name" value="SDRFAMILY"/>
</dbReference>
<dbReference type="Gene3D" id="3.40.50.720">
    <property type="entry name" value="NAD(P)-binding Rossmann-like Domain"/>
    <property type="match status" value="1"/>
</dbReference>
<name>A0A7M7P8E9_STRPU</name>
<dbReference type="GO" id="GO:0016491">
    <property type="term" value="F:oxidoreductase activity"/>
    <property type="evidence" value="ECO:0000318"/>
    <property type="project" value="GO_Central"/>
</dbReference>